<gene>
    <name evidence="1" type="ORF">NIES2119_19710</name>
</gene>
<evidence type="ECO:0000313" key="2">
    <source>
        <dbReference type="Proteomes" id="UP000185860"/>
    </source>
</evidence>
<dbReference type="OrthoDB" id="467577at2"/>
<proteinExistence type="predicted"/>
<accession>A0A1U7IFJ8</accession>
<comment type="caution">
    <text evidence="1">The sequence shown here is derived from an EMBL/GenBank/DDBJ whole genome shotgun (WGS) entry which is preliminary data.</text>
</comment>
<dbReference type="EMBL" id="MRCE01000020">
    <property type="protein sequence ID" value="OKH35723.1"/>
    <property type="molecule type" value="Genomic_DNA"/>
</dbReference>
<dbReference type="AlphaFoldDB" id="A0A1U7IFJ8"/>
<dbReference type="STRING" id="454136.NIES2119_19710"/>
<reference evidence="1 2" key="1">
    <citation type="submission" date="2016-11" db="EMBL/GenBank/DDBJ databases">
        <title>Draft Genome Sequences of Nine Cyanobacterial Strains from Diverse Habitats.</title>
        <authorList>
            <person name="Zhu T."/>
            <person name="Hou S."/>
            <person name="Lu X."/>
            <person name="Hess W.R."/>
        </authorList>
    </citation>
    <scope>NUCLEOTIDE SEQUENCE [LARGE SCALE GENOMIC DNA]</scope>
    <source>
        <strain evidence="1 2">IAM M-71</strain>
    </source>
</reference>
<dbReference type="RefSeq" id="WP_073595210.1">
    <property type="nucleotide sequence ID" value="NZ_MRCE01000020.1"/>
</dbReference>
<dbReference type="Proteomes" id="UP000185860">
    <property type="component" value="Unassembled WGS sequence"/>
</dbReference>
<protein>
    <submittedName>
        <fullName evidence="1">Uncharacterized protein</fullName>
    </submittedName>
</protein>
<name>A0A1U7IFJ8_9CYAN</name>
<organism evidence="1 2">
    <name type="scientific">[Phormidium ambiguum] IAM M-71</name>
    <dbReference type="NCBI Taxonomy" id="454136"/>
    <lineage>
        <taxon>Bacteria</taxon>
        <taxon>Bacillati</taxon>
        <taxon>Cyanobacteriota</taxon>
        <taxon>Cyanophyceae</taxon>
        <taxon>Oscillatoriophycideae</taxon>
        <taxon>Aerosakkonematales</taxon>
        <taxon>Aerosakkonemataceae</taxon>
        <taxon>Floridanema</taxon>
    </lineage>
</organism>
<evidence type="ECO:0000313" key="1">
    <source>
        <dbReference type="EMBL" id="OKH35723.1"/>
    </source>
</evidence>
<sequence>MQLAQTLETLTPFWKKEIEQALTLPPLPLDYQPKIVEIFDDLGLLAGSVLGEPYQCYRTETDLTNFIAWYLDGQLAFFYLGDEIVIDRLTLIAKASSLLNVIKGE</sequence>